<feature type="non-terminal residue" evidence="6">
    <location>
        <position position="216"/>
    </location>
</feature>
<dbReference type="Gene3D" id="3.40.109.10">
    <property type="entry name" value="NADH Oxidase"/>
    <property type="match status" value="1"/>
</dbReference>
<feature type="domain" description="Nitroreductase" evidence="5">
    <location>
        <begin position="2"/>
        <end position="151"/>
    </location>
</feature>
<dbReference type="InterPro" id="IPR016446">
    <property type="entry name" value="Flavin_OxRdtase_Frp"/>
</dbReference>
<gene>
    <name evidence="6" type="ORF">J7S33_06930</name>
</gene>
<accession>A0A8T8I1G9</accession>
<evidence type="ECO:0000256" key="1">
    <source>
        <dbReference type="ARBA" id="ARBA00008366"/>
    </source>
</evidence>
<feature type="non-terminal residue" evidence="6">
    <location>
        <position position="1"/>
    </location>
</feature>
<organism evidence="6 7">
    <name type="scientific">Saccharothrix algeriensis</name>
    <dbReference type="NCBI Taxonomy" id="173560"/>
    <lineage>
        <taxon>Bacteria</taxon>
        <taxon>Bacillati</taxon>
        <taxon>Actinomycetota</taxon>
        <taxon>Actinomycetes</taxon>
        <taxon>Pseudonocardiales</taxon>
        <taxon>Pseudonocardiaceae</taxon>
        <taxon>Saccharothrix</taxon>
    </lineage>
</organism>
<evidence type="ECO:0000256" key="4">
    <source>
        <dbReference type="ARBA" id="ARBA00023002"/>
    </source>
</evidence>
<name>A0A8T8I1G9_9PSEU</name>
<dbReference type="Proteomes" id="UP000671828">
    <property type="component" value="Chromosome"/>
</dbReference>
<keyword evidence="3" id="KW-0288">FMN</keyword>
<dbReference type="AlphaFoldDB" id="A0A8T8I1G9"/>
<dbReference type="PANTHER" id="PTHR43425">
    <property type="entry name" value="OXYGEN-INSENSITIVE NADPH NITROREDUCTASE"/>
    <property type="match status" value="1"/>
</dbReference>
<proteinExistence type="inferred from homology"/>
<keyword evidence="2" id="KW-0285">Flavoprotein</keyword>
<evidence type="ECO:0000313" key="6">
    <source>
        <dbReference type="EMBL" id="QTR04586.1"/>
    </source>
</evidence>
<dbReference type="SUPFAM" id="SSF55469">
    <property type="entry name" value="FMN-dependent nitroreductase-like"/>
    <property type="match status" value="1"/>
</dbReference>
<dbReference type="Pfam" id="PF00881">
    <property type="entry name" value="Nitroreductase"/>
    <property type="match status" value="1"/>
</dbReference>
<dbReference type="InterPro" id="IPR029479">
    <property type="entry name" value="Nitroreductase"/>
</dbReference>
<dbReference type="EMBL" id="CP072788">
    <property type="protein sequence ID" value="QTR04586.1"/>
    <property type="molecule type" value="Genomic_DNA"/>
</dbReference>
<protein>
    <submittedName>
        <fullName evidence="6">Nitroreductase family protein</fullName>
    </submittedName>
</protein>
<sequence>FSARSFRDVPVDDDLLDRVLAAATRAPTSFNFQGYALVVIRDPARRAALAELIGKTFVAVAPAFVLVCADPGRLWAVGERHAVPVGPQHDDLGLSSVVDASLAGMCLALAAESVGLGTVMVGAVRNRVGAVSVLLDLPEGARVLFGMAIGWSDEVRRPRPRLRPDLVVHRERYSAAVRATTAMAIWALLMFQLWTDTRASAQLRSEVARCWRTSCR</sequence>
<evidence type="ECO:0000259" key="5">
    <source>
        <dbReference type="Pfam" id="PF00881"/>
    </source>
</evidence>
<evidence type="ECO:0000256" key="2">
    <source>
        <dbReference type="ARBA" id="ARBA00022630"/>
    </source>
</evidence>
<reference evidence="6" key="1">
    <citation type="submission" date="2021-04" db="EMBL/GenBank/DDBJ databases">
        <title>Saccharothrix algeriensis WGS.</title>
        <authorList>
            <person name="Stuskova K."/>
            <person name="Hakalova E."/>
            <person name="Tebbal A.B."/>
            <person name="Eichmeier A."/>
        </authorList>
    </citation>
    <scope>NUCLEOTIDE SEQUENCE</scope>
    <source>
        <strain evidence="6">NRRL B-24137</strain>
    </source>
</reference>
<evidence type="ECO:0000313" key="7">
    <source>
        <dbReference type="Proteomes" id="UP000671828"/>
    </source>
</evidence>
<dbReference type="GO" id="GO:0016491">
    <property type="term" value="F:oxidoreductase activity"/>
    <property type="evidence" value="ECO:0007669"/>
    <property type="project" value="UniProtKB-KW"/>
</dbReference>
<evidence type="ECO:0000256" key="3">
    <source>
        <dbReference type="ARBA" id="ARBA00022643"/>
    </source>
</evidence>
<comment type="similarity">
    <text evidence="1">Belongs to the flavin oxidoreductase frp family.</text>
</comment>
<keyword evidence="4" id="KW-0560">Oxidoreductase</keyword>
<dbReference type="InterPro" id="IPR000415">
    <property type="entry name" value="Nitroreductase-like"/>
</dbReference>
<dbReference type="PANTHER" id="PTHR43425:SF2">
    <property type="entry name" value="OXYGEN-INSENSITIVE NADPH NITROREDUCTASE"/>
    <property type="match status" value="1"/>
</dbReference>